<keyword evidence="2" id="KW-1185">Reference proteome</keyword>
<evidence type="ECO:0000313" key="2">
    <source>
        <dbReference type="Proteomes" id="UP000054776"/>
    </source>
</evidence>
<dbReference type="AlphaFoldDB" id="A0A0V1BKA1"/>
<protein>
    <submittedName>
        <fullName evidence="1">Uncharacterized protein</fullName>
    </submittedName>
</protein>
<sequence length="84" mass="9541">MKTGGSIFLNFAFLNKSTGSDHKNIMVKFIPNCNKILQVQYKKMIACNFVDACNAVNMMFIVNRLFVFGDHSRFVETASPHGYE</sequence>
<proteinExistence type="predicted"/>
<evidence type="ECO:0000313" key="1">
    <source>
        <dbReference type="EMBL" id="KRY37144.1"/>
    </source>
</evidence>
<gene>
    <name evidence="1" type="ORF">T01_12353</name>
</gene>
<dbReference type="Proteomes" id="UP000054776">
    <property type="component" value="Unassembled WGS sequence"/>
</dbReference>
<name>A0A0V1BKA1_TRISP</name>
<reference evidence="1 2" key="1">
    <citation type="submission" date="2015-01" db="EMBL/GenBank/DDBJ databases">
        <title>Evolution of Trichinella species and genotypes.</title>
        <authorList>
            <person name="Korhonen P.K."/>
            <person name="Edoardo P."/>
            <person name="Giuseppe L.R."/>
            <person name="Gasser R.B."/>
        </authorList>
    </citation>
    <scope>NUCLEOTIDE SEQUENCE [LARGE SCALE GENOMIC DNA]</scope>
    <source>
        <strain evidence="1">ISS3</strain>
    </source>
</reference>
<dbReference type="InParanoid" id="A0A0V1BKA1"/>
<organism evidence="1 2">
    <name type="scientific">Trichinella spiralis</name>
    <name type="common">Trichina worm</name>
    <dbReference type="NCBI Taxonomy" id="6334"/>
    <lineage>
        <taxon>Eukaryota</taxon>
        <taxon>Metazoa</taxon>
        <taxon>Ecdysozoa</taxon>
        <taxon>Nematoda</taxon>
        <taxon>Enoplea</taxon>
        <taxon>Dorylaimia</taxon>
        <taxon>Trichinellida</taxon>
        <taxon>Trichinellidae</taxon>
        <taxon>Trichinella</taxon>
    </lineage>
</organism>
<comment type="caution">
    <text evidence="1">The sequence shown here is derived from an EMBL/GenBank/DDBJ whole genome shotgun (WGS) entry which is preliminary data.</text>
</comment>
<dbReference type="OrthoDB" id="10563834at2759"/>
<dbReference type="EMBL" id="JYDH01000036">
    <property type="protein sequence ID" value="KRY37144.1"/>
    <property type="molecule type" value="Genomic_DNA"/>
</dbReference>
<accession>A0A0V1BKA1</accession>